<keyword evidence="3" id="KW-0804">Transcription</keyword>
<evidence type="ECO:0000256" key="3">
    <source>
        <dbReference type="ARBA" id="ARBA00023163"/>
    </source>
</evidence>
<dbReference type="InterPro" id="IPR018490">
    <property type="entry name" value="cNMP-bd_dom_sf"/>
</dbReference>
<sequence>MAFSDTDISLLCTSTLLRGLPLDGVFEAALRAREHQLSLPDEAVFLKAGAISPGLYLVAHGTVELVASTPEGGEKIIEFVRAGGLLAEETLFNGRPCQYSARTITPAAVLHVPEAVIGDWLTASRPFAFRLMGILAERTDYLQKDLVTFCTKSAAARLVCYLVCQFDKAPCTPDGSLSLNITLPRNKLASRLGVSDSHLSRAFNELEKQGLIVKRRGGIFIPDVPALSKYVCPAGCDW</sequence>
<gene>
    <name evidence="6" type="ORF">IWH25_08880</name>
</gene>
<evidence type="ECO:0000313" key="6">
    <source>
        <dbReference type="EMBL" id="QRJ65418.1"/>
    </source>
</evidence>
<dbReference type="Pfam" id="PF00027">
    <property type="entry name" value="cNMP_binding"/>
    <property type="match status" value="1"/>
</dbReference>
<dbReference type="InterPro" id="IPR000595">
    <property type="entry name" value="cNMP-bd_dom"/>
</dbReference>
<feature type="domain" description="HTH crp-type" evidence="5">
    <location>
        <begin position="152"/>
        <end position="225"/>
    </location>
</feature>
<dbReference type="InterPro" id="IPR050397">
    <property type="entry name" value="Env_Response_Regulators"/>
</dbReference>
<protein>
    <submittedName>
        <fullName evidence="6">Crp/Fnr family transcriptional regulator</fullName>
    </submittedName>
</protein>
<evidence type="ECO:0000259" key="5">
    <source>
        <dbReference type="PROSITE" id="PS51063"/>
    </source>
</evidence>
<evidence type="ECO:0000313" key="7">
    <source>
        <dbReference type="Proteomes" id="UP000663444"/>
    </source>
</evidence>
<dbReference type="InterPro" id="IPR036390">
    <property type="entry name" value="WH_DNA-bd_sf"/>
</dbReference>
<accession>A0A974Y5I7</accession>
<dbReference type="SMART" id="SM00100">
    <property type="entry name" value="cNMP"/>
    <property type="match status" value="1"/>
</dbReference>
<dbReference type="EMBL" id="CP064781">
    <property type="protein sequence ID" value="QRJ65418.1"/>
    <property type="molecule type" value="Genomic_DNA"/>
</dbReference>
<dbReference type="AlphaFoldDB" id="A0A974Y5I7"/>
<evidence type="ECO:0000256" key="2">
    <source>
        <dbReference type="ARBA" id="ARBA00023125"/>
    </source>
</evidence>
<dbReference type="RefSeq" id="WP_203388949.1">
    <property type="nucleotide sequence ID" value="NZ_CP064781.1"/>
</dbReference>
<keyword evidence="7" id="KW-1185">Reference proteome</keyword>
<organism evidence="6 7">
    <name type="scientific">Azospira restricta</name>
    <dbReference type="NCBI Taxonomy" id="404405"/>
    <lineage>
        <taxon>Bacteria</taxon>
        <taxon>Pseudomonadati</taxon>
        <taxon>Pseudomonadota</taxon>
        <taxon>Betaproteobacteria</taxon>
        <taxon>Rhodocyclales</taxon>
        <taxon>Rhodocyclaceae</taxon>
        <taxon>Azospira</taxon>
    </lineage>
</organism>
<evidence type="ECO:0000256" key="1">
    <source>
        <dbReference type="ARBA" id="ARBA00023015"/>
    </source>
</evidence>
<feature type="domain" description="Cyclic nucleotide-binding" evidence="4">
    <location>
        <begin position="16"/>
        <end position="96"/>
    </location>
</feature>
<dbReference type="Proteomes" id="UP000663444">
    <property type="component" value="Chromosome"/>
</dbReference>
<name>A0A974Y5I7_9RHOO</name>
<dbReference type="Gene3D" id="2.60.120.10">
    <property type="entry name" value="Jelly Rolls"/>
    <property type="match status" value="1"/>
</dbReference>
<keyword evidence="1" id="KW-0805">Transcription regulation</keyword>
<dbReference type="CDD" id="cd00038">
    <property type="entry name" value="CAP_ED"/>
    <property type="match status" value="1"/>
</dbReference>
<dbReference type="GO" id="GO:0003700">
    <property type="term" value="F:DNA-binding transcription factor activity"/>
    <property type="evidence" value="ECO:0007669"/>
    <property type="project" value="TreeGrafter"/>
</dbReference>
<dbReference type="PANTHER" id="PTHR24567:SF74">
    <property type="entry name" value="HTH-TYPE TRANSCRIPTIONAL REGULATOR ARCR"/>
    <property type="match status" value="1"/>
</dbReference>
<dbReference type="InterPro" id="IPR012318">
    <property type="entry name" value="HTH_CRP"/>
</dbReference>
<reference evidence="6" key="1">
    <citation type="submission" date="2020-11" db="EMBL/GenBank/DDBJ databases">
        <title>Azospira restricta DSM 18626 genome sequence.</title>
        <authorList>
            <person name="Moe W.M."/>
        </authorList>
    </citation>
    <scope>NUCLEOTIDE SEQUENCE</scope>
    <source>
        <strain evidence="6">DSM 18626</strain>
    </source>
</reference>
<dbReference type="SUPFAM" id="SSF51206">
    <property type="entry name" value="cAMP-binding domain-like"/>
    <property type="match status" value="1"/>
</dbReference>
<dbReference type="GO" id="GO:0003677">
    <property type="term" value="F:DNA binding"/>
    <property type="evidence" value="ECO:0007669"/>
    <property type="project" value="UniProtKB-KW"/>
</dbReference>
<dbReference type="Pfam" id="PF13545">
    <property type="entry name" value="HTH_Crp_2"/>
    <property type="match status" value="1"/>
</dbReference>
<evidence type="ECO:0000259" key="4">
    <source>
        <dbReference type="PROSITE" id="PS50042"/>
    </source>
</evidence>
<dbReference type="SUPFAM" id="SSF46785">
    <property type="entry name" value="Winged helix' DNA-binding domain"/>
    <property type="match status" value="1"/>
</dbReference>
<keyword evidence="2" id="KW-0238">DNA-binding</keyword>
<dbReference type="PROSITE" id="PS50042">
    <property type="entry name" value="CNMP_BINDING_3"/>
    <property type="match status" value="1"/>
</dbReference>
<proteinExistence type="predicted"/>
<dbReference type="InterPro" id="IPR014710">
    <property type="entry name" value="RmlC-like_jellyroll"/>
</dbReference>
<dbReference type="SMART" id="SM00419">
    <property type="entry name" value="HTH_CRP"/>
    <property type="match status" value="1"/>
</dbReference>
<dbReference type="GO" id="GO:0005829">
    <property type="term" value="C:cytosol"/>
    <property type="evidence" value="ECO:0007669"/>
    <property type="project" value="TreeGrafter"/>
</dbReference>
<dbReference type="KEGG" id="ares:IWH25_08880"/>
<dbReference type="PANTHER" id="PTHR24567">
    <property type="entry name" value="CRP FAMILY TRANSCRIPTIONAL REGULATORY PROTEIN"/>
    <property type="match status" value="1"/>
</dbReference>
<dbReference type="PROSITE" id="PS51063">
    <property type="entry name" value="HTH_CRP_2"/>
    <property type="match status" value="1"/>
</dbReference>